<dbReference type="EMBL" id="MGJP01000036">
    <property type="protein sequence ID" value="OGN09401.1"/>
    <property type="molecule type" value="Genomic_DNA"/>
</dbReference>
<name>A0A1F8F8A3_9BACT</name>
<accession>A0A1F8F8A3</accession>
<proteinExistence type="predicted"/>
<dbReference type="AlphaFoldDB" id="A0A1F8F8A3"/>
<organism evidence="2 3">
    <name type="scientific">Candidatus Yanofskybacteria bacterium RIFCSPHIGHO2_02_FULL_41_11</name>
    <dbReference type="NCBI Taxonomy" id="1802675"/>
    <lineage>
        <taxon>Bacteria</taxon>
        <taxon>Candidatus Yanofskyibacteriota</taxon>
    </lineage>
</organism>
<protein>
    <recommendedName>
        <fullName evidence="1">DOD-type homing endonuclease domain-containing protein</fullName>
    </recommendedName>
</protein>
<evidence type="ECO:0000313" key="3">
    <source>
        <dbReference type="Proteomes" id="UP000177167"/>
    </source>
</evidence>
<reference evidence="2 3" key="1">
    <citation type="journal article" date="2016" name="Nat. Commun.">
        <title>Thousands of microbial genomes shed light on interconnected biogeochemical processes in an aquifer system.</title>
        <authorList>
            <person name="Anantharaman K."/>
            <person name="Brown C.T."/>
            <person name="Hug L.A."/>
            <person name="Sharon I."/>
            <person name="Castelle C.J."/>
            <person name="Probst A.J."/>
            <person name="Thomas B.C."/>
            <person name="Singh A."/>
            <person name="Wilkins M.J."/>
            <person name="Karaoz U."/>
            <person name="Brodie E.L."/>
            <person name="Williams K.H."/>
            <person name="Hubbard S.S."/>
            <person name="Banfield J.F."/>
        </authorList>
    </citation>
    <scope>NUCLEOTIDE SEQUENCE [LARGE SCALE GENOMIC DNA]</scope>
</reference>
<dbReference type="Gene3D" id="3.10.28.10">
    <property type="entry name" value="Homing endonucleases"/>
    <property type="match status" value="1"/>
</dbReference>
<dbReference type="SUPFAM" id="SSF55608">
    <property type="entry name" value="Homing endonucleases"/>
    <property type="match status" value="1"/>
</dbReference>
<evidence type="ECO:0000313" key="2">
    <source>
        <dbReference type="EMBL" id="OGN09401.1"/>
    </source>
</evidence>
<sequence length="267" mass="31115">MRTKSYTLGEISLITKRPKTTVYFHIKNVPPTRKLLRKLKDIKTDSIKGKGPLKGKSLLGYKYKEFNQWTPSLVNLVAHTLFDGAIRREGVLYYNRSQALIDNFKNIMSLIYDGKPKIYNSKNGVTRIAYHNVELSVFLKNKSEQLIIDILKLPVNFQREFLRAFFDDEGSVDFRPYDKKRRIKGYQHNTNVLNLISKLLKNFGVDSCVYGRFNEVIITKKENIKQFAKEINFSKGLKINGQRSNSVWKRSFEKRSILSNLLDSYQS</sequence>
<dbReference type="InterPro" id="IPR004042">
    <property type="entry name" value="Intein_endonuc_central"/>
</dbReference>
<dbReference type="InterPro" id="IPR027434">
    <property type="entry name" value="Homing_endonucl"/>
</dbReference>
<dbReference type="PROSITE" id="PS50819">
    <property type="entry name" value="INTEIN_ENDONUCLEASE"/>
    <property type="match status" value="1"/>
</dbReference>
<gene>
    <name evidence="2" type="ORF">A3J46_01190</name>
</gene>
<dbReference type="InterPro" id="IPR004860">
    <property type="entry name" value="LAGLIDADG_dom"/>
</dbReference>
<dbReference type="GO" id="GO:0004519">
    <property type="term" value="F:endonuclease activity"/>
    <property type="evidence" value="ECO:0007669"/>
    <property type="project" value="InterPro"/>
</dbReference>
<dbReference type="Proteomes" id="UP000177167">
    <property type="component" value="Unassembled WGS sequence"/>
</dbReference>
<comment type="caution">
    <text evidence="2">The sequence shown here is derived from an EMBL/GenBank/DDBJ whole genome shotgun (WGS) entry which is preliminary data.</text>
</comment>
<evidence type="ECO:0000259" key="1">
    <source>
        <dbReference type="PROSITE" id="PS50819"/>
    </source>
</evidence>
<feature type="domain" description="DOD-type homing endonuclease" evidence="1">
    <location>
        <begin position="76"/>
        <end position="205"/>
    </location>
</feature>
<dbReference type="Pfam" id="PF14528">
    <property type="entry name" value="LAGLIDADG_3"/>
    <property type="match status" value="1"/>
</dbReference>